<name>A0A409YXL6_9AGAR</name>
<reference evidence="2 3" key="1">
    <citation type="journal article" date="2018" name="Evol. Lett.">
        <title>Horizontal gene cluster transfer increased hallucinogenic mushroom diversity.</title>
        <authorList>
            <person name="Reynolds H.T."/>
            <person name="Vijayakumar V."/>
            <person name="Gluck-Thaler E."/>
            <person name="Korotkin H.B."/>
            <person name="Matheny P.B."/>
            <person name="Slot J.C."/>
        </authorList>
    </citation>
    <scope>NUCLEOTIDE SEQUENCE [LARGE SCALE GENOMIC DNA]</scope>
    <source>
        <strain evidence="2 3">2629</strain>
    </source>
</reference>
<proteinExistence type="predicted"/>
<dbReference type="EMBL" id="NHTK01000351">
    <property type="protein sequence ID" value="PPR07718.1"/>
    <property type="molecule type" value="Genomic_DNA"/>
</dbReference>
<gene>
    <name evidence="2" type="ORF">CVT24_003260</name>
</gene>
<dbReference type="InParanoid" id="A0A409YXL6"/>
<evidence type="ECO:0000256" key="1">
    <source>
        <dbReference type="SAM" id="MobiDB-lite"/>
    </source>
</evidence>
<accession>A0A409YXL6</accession>
<feature type="compositionally biased region" description="Polar residues" evidence="1">
    <location>
        <begin position="337"/>
        <end position="358"/>
    </location>
</feature>
<comment type="caution">
    <text evidence="2">The sequence shown here is derived from an EMBL/GenBank/DDBJ whole genome shotgun (WGS) entry which is preliminary data.</text>
</comment>
<organism evidence="2 3">
    <name type="scientific">Panaeolus cyanescens</name>
    <dbReference type="NCBI Taxonomy" id="181874"/>
    <lineage>
        <taxon>Eukaryota</taxon>
        <taxon>Fungi</taxon>
        <taxon>Dikarya</taxon>
        <taxon>Basidiomycota</taxon>
        <taxon>Agaricomycotina</taxon>
        <taxon>Agaricomycetes</taxon>
        <taxon>Agaricomycetidae</taxon>
        <taxon>Agaricales</taxon>
        <taxon>Agaricineae</taxon>
        <taxon>Galeropsidaceae</taxon>
        <taxon>Panaeolus</taxon>
    </lineage>
</organism>
<feature type="compositionally biased region" description="Polar residues" evidence="1">
    <location>
        <begin position="311"/>
        <end position="327"/>
    </location>
</feature>
<sequence length="471" mass="52954">MTTTTTTILFYSFRSATLKPWSTTQKTYPYNKFDEESGLGMRTVVILHILMYLISYTCSFWLRADVFGAPIQPSFKLDFGKLQPPPDLMRELDTDVAEVNKQIHNMRYIVDCAKQCDRECIGALVDIFGRQYNLDRIEGMLTKLETTTVRVENYWDKGLGESVAEANFKKQVIWLGNGYWECKDRSRYVRFWTLIHETTHLFGTSDVWDWTDASKTTLRVVNPRKAGPDALVGYAHMHYYRLMQQLKADFYLNADAWAVFGYYALNHWRLPSEIQRGLAKFPLETPAAPSSQPQGSKSKHPTLPRAPTPPIQRQDTRVSTPHASSMQGYVEPHASSRLGSQPPLRQSTLGSRRQSGSAASHPVQPASPYSHQPAPFSFDFSTLCAALPKTDGASSSHSPGSRAARGRDGHSGYYPVYPWPSQLQQNAPSFHASPSGSHHQPDSPYSASGGSRRTLTRPGPYMPQYPKPGYS</sequence>
<dbReference type="Proteomes" id="UP000284842">
    <property type="component" value="Unassembled WGS sequence"/>
</dbReference>
<evidence type="ECO:0000313" key="3">
    <source>
        <dbReference type="Proteomes" id="UP000284842"/>
    </source>
</evidence>
<keyword evidence="3" id="KW-1185">Reference proteome</keyword>
<feature type="region of interest" description="Disordered" evidence="1">
    <location>
        <begin position="389"/>
        <end position="471"/>
    </location>
</feature>
<feature type="region of interest" description="Disordered" evidence="1">
    <location>
        <begin position="284"/>
        <end position="374"/>
    </location>
</feature>
<feature type="compositionally biased region" description="Pro residues" evidence="1">
    <location>
        <begin position="460"/>
        <end position="471"/>
    </location>
</feature>
<dbReference type="AlphaFoldDB" id="A0A409YXL6"/>
<feature type="compositionally biased region" description="Polar residues" evidence="1">
    <location>
        <begin position="421"/>
        <end position="453"/>
    </location>
</feature>
<evidence type="ECO:0000313" key="2">
    <source>
        <dbReference type="EMBL" id="PPR07718.1"/>
    </source>
</evidence>
<protein>
    <submittedName>
        <fullName evidence="2">Uncharacterized protein</fullName>
    </submittedName>
</protein>